<gene>
    <name evidence="1" type="ORF">JOC95_003429</name>
</gene>
<dbReference type="RefSeq" id="WP_204418320.1">
    <property type="nucleotide sequence ID" value="NZ_JAFBED010000008.1"/>
</dbReference>
<accession>A0ABS2P3N3</accession>
<comment type="caution">
    <text evidence="1">The sequence shown here is derived from an EMBL/GenBank/DDBJ whole genome shotgun (WGS) entry which is preliminary data.</text>
</comment>
<protein>
    <submittedName>
        <fullName evidence="1">Uncharacterized protein</fullName>
    </submittedName>
</protein>
<keyword evidence="2" id="KW-1185">Reference proteome</keyword>
<organism evidence="1 2">
    <name type="scientific">Sutcliffiella tianshenii</name>
    <dbReference type="NCBI Taxonomy" id="1463404"/>
    <lineage>
        <taxon>Bacteria</taxon>
        <taxon>Bacillati</taxon>
        <taxon>Bacillota</taxon>
        <taxon>Bacilli</taxon>
        <taxon>Bacillales</taxon>
        <taxon>Bacillaceae</taxon>
        <taxon>Sutcliffiella</taxon>
    </lineage>
</organism>
<proteinExistence type="predicted"/>
<evidence type="ECO:0000313" key="1">
    <source>
        <dbReference type="EMBL" id="MBM7621540.1"/>
    </source>
</evidence>
<sequence length="102" mass="11464">MSSSYSPNFFIGSIRIGVVESASCINMGNNYPAQFQSNKKHNQGIGNISGDELDIHENKSMVSDSSFIVMLHQLENQELPQWLQDVIKEKQDADSKNENEDD</sequence>
<reference evidence="1 2" key="1">
    <citation type="submission" date="2021-01" db="EMBL/GenBank/DDBJ databases">
        <title>Genomic Encyclopedia of Type Strains, Phase IV (KMG-IV): sequencing the most valuable type-strain genomes for metagenomic binning, comparative biology and taxonomic classification.</title>
        <authorList>
            <person name="Goeker M."/>
        </authorList>
    </citation>
    <scope>NUCLEOTIDE SEQUENCE [LARGE SCALE GENOMIC DNA]</scope>
    <source>
        <strain evidence="1 2">DSM 25879</strain>
    </source>
</reference>
<dbReference type="EMBL" id="JAFBED010000008">
    <property type="protein sequence ID" value="MBM7621540.1"/>
    <property type="molecule type" value="Genomic_DNA"/>
</dbReference>
<dbReference type="Proteomes" id="UP000737402">
    <property type="component" value="Unassembled WGS sequence"/>
</dbReference>
<name>A0ABS2P3N3_9BACI</name>
<evidence type="ECO:0000313" key="2">
    <source>
        <dbReference type="Proteomes" id="UP000737402"/>
    </source>
</evidence>